<keyword evidence="1" id="KW-0547">Nucleotide-binding</keyword>
<organism evidence="12 13">
    <name type="scientific">Candidatus Methanoperedens nitratireducens</name>
    <dbReference type="NCBI Taxonomy" id="1392998"/>
    <lineage>
        <taxon>Archaea</taxon>
        <taxon>Methanobacteriati</taxon>
        <taxon>Methanobacteriota</taxon>
        <taxon>Stenosarchaea group</taxon>
        <taxon>Methanomicrobia</taxon>
        <taxon>Methanosarcinales</taxon>
        <taxon>ANME-2 cluster</taxon>
        <taxon>Candidatus Methanoperedentaceae</taxon>
        <taxon>Candidatus Methanoperedens</taxon>
    </lineage>
</organism>
<dbReference type="GO" id="GO:0006281">
    <property type="term" value="P:DNA repair"/>
    <property type="evidence" value="ECO:0007669"/>
    <property type="project" value="UniProtKB-KW"/>
</dbReference>
<dbReference type="RefSeq" id="WP_048088574.1">
    <property type="nucleotide sequence ID" value="NZ_JMIY01000001.1"/>
</dbReference>
<dbReference type="Proteomes" id="UP000027153">
    <property type="component" value="Unassembled WGS sequence"/>
</dbReference>
<keyword evidence="8" id="KW-0413">Isomerase</keyword>
<dbReference type="InterPro" id="IPR014001">
    <property type="entry name" value="Helicase_ATP-bd"/>
</dbReference>
<dbReference type="PATRIC" id="fig|1392998.3.peg.698"/>
<dbReference type="PANTHER" id="PTHR47962">
    <property type="entry name" value="ATP-DEPENDENT HELICASE LHR-RELATED-RELATED"/>
    <property type="match status" value="1"/>
</dbReference>
<evidence type="ECO:0000313" key="12">
    <source>
        <dbReference type="EMBL" id="KCZ73273.1"/>
    </source>
</evidence>
<evidence type="ECO:0000256" key="9">
    <source>
        <dbReference type="ARBA" id="ARBA00093467"/>
    </source>
</evidence>
<dbReference type="InterPro" id="IPR001650">
    <property type="entry name" value="Helicase_C-like"/>
</dbReference>
<dbReference type="PROSITE" id="PS00690">
    <property type="entry name" value="DEAH_ATP_HELICASE"/>
    <property type="match status" value="1"/>
</dbReference>
<dbReference type="Pfam" id="PF00270">
    <property type="entry name" value="DEAD"/>
    <property type="match status" value="1"/>
</dbReference>
<name>A0A062V9P7_9EURY</name>
<dbReference type="InterPro" id="IPR013701">
    <property type="entry name" value="Lhr-like_DEAD/DEAH_assoc"/>
</dbReference>
<keyword evidence="6" id="KW-0238">DNA-binding</keyword>
<dbReference type="GO" id="GO:0004386">
    <property type="term" value="F:helicase activity"/>
    <property type="evidence" value="ECO:0007669"/>
    <property type="project" value="UniProtKB-KW"/>
</dbReference>
<dbReference type="CDD" id="cd17922">
    <property type="entry name" value="DEXHc_LHR-like"/>
    <property type="match status" value="1"/>
</dbReference>
<dbReference type="EMBL" id="JMIY01000001">
    <property type="protein sequence ID" value="KCZ73273.1"/>
    <property type="molecule type" value="Genomic_DNA"/>
</dbReference>
<keyword evidence="13" id="KW-1185">Reference proteome</keyword>
<evidence type="ECO:0000313" key="13">
    <source>
        <dbReference type="Proteomes" id="UP000027153"/>
    </source>
</evidence>
<dbReference type="OrthoDB" id="33870at2157"/>
<dbReference type="Pfam" id="PF00271">
    <property type="entry name" value="Helicase_C"/>
    <property type="match status" value="1"/>
</dbReference>
<dbReference type="InterPro" id="IPR027417">
    <property type="entry name" value="P-loop_NTPase"/>
</dbReference>
<dbReference type="AlphaFoldDB" id="A0A062V9P7"/>
<dbReference type="GO" id="GO:0016887">
    <property type="term" value="F:ATP hydrolysis activity"/>
    <property type="evidence" value="ECO:0007669"/>
    <property type="project" value="TreeGrafter"/>
</dbReference>
<evidence type="ECO:0000256" key="6">
    <source>
        <dbReference type="ARBA" id="ARBA00023125"/>
    </source>
</evidence>
<dbReference type="Gene3D" id="3.40.50.300">
    <property type="entry name" value="P-loop containing nucleotide triphosphate hydrolases"/>
    <property type="match status" value="2"/>
</dbReference>
<dbReference type="PROSITE" id="PS51192">
    <property type="entry name" value="HELICASE_ATP_BIND_1"/>
    <property type="match status" value="1"/>
</dbReference>
<reference evidence="12 13" key="1">
    <citation type="journal article" date="2013" name="Nature">
        <title>Anaerobic oxidation of methane coupled to nitrate reduction in a novel archaeal lineage.</title>
        <authorList>
            <person name="Haroon M.F."/>
            <person name="Hu S."/>
            <person name="Shi Y."/>
            <person name="Imelfort M."/>
            <person name="Keller J."/>
            <person name="Hugenholtz P."/>
            <person name="Yuan Z."/>
            <person name="Tyson G.W."/>
        </authorList>
    </citation>
    <scope>NUCLEOTIDE SEQUENCE [LARGE SCALE GENOMIC DNA]</scope>
    <source>
        <strain evidence="12 13">ANME-2d</strain>
    </source>
</reference>
<feature type="domain" description="Helicase C-terminal" evidence="11">
    <location>
        <begin position="248"/>
        <end position="403"/>
    </location>
</feature>
<dbReference type="PANTHER" id="PTHR47962:SF5">
    <property type="entry name" value="ATP-DEPENDENT HELICASE LHR-RELATED"/>
    <property type="match status" value="1"/>
</dbReference>
<dbReference type="PIRSF" id="PIRSF037307">
    <property type="entry name" value="Lhr-like_helic_prd"/>
    <property type="match status" value="1"/>
</dbReference>
<dbReference type="InterPro" id="IPR011545">
    <property type="entry name" value="DEAD/DEAH_box_helicase_dom"/>
</dbReference>
<dbReference type="SMART" id="SM00487">
    <property type="entry name" value="DEXDc"/>
    <property type="match status" value="1"/>
</dbReference>
<comment type="caution">
    <text evidence="12">The sequence shown here is derived from an EMBL/GenBank/DDBJ whole genome shotgun (WGS) entry which is preliminary data.</text>
</comment>
<gene>
    <name evidence="12" type="ORF">ANME2D_00339</name>
</gene>
<evidence type="ECO:0000256" key="4">
    <source>
        <dbReference type="ARBA" id="ARBA00022806"/>
    </source>
</evidence>
<sequence length="940" mass="105767">MGVFSLLNPGLQGALVKQGFIAPTQPQVETIPAVLSKEHVLLIAPTGSGKTESAVLPVFDSIMQKKEEERRGISVLYITPLRALNRDMLSRLEWWENELDIRVAVRHGDTTAYERQKQSLKPPDFLVTTPETLQVMLTGKRLRENLRTVSHVIIDEVHELASSKRGAQLSIALERLVEVCGEFQRIGLSATVGRPQEIARFLAGTNRIARVIEVSLIKQLDFNVVCPGPTPEDMQSSKKLMCTPDVASHIRVIADIAGKHKSTLIFVNTREAAEMLGSRFRMLNIPIGVHHGSLSREARIEAESNFKRGILSGLICTSSMELGIDIGDVDHVIQYMSPREVTRLIQRVGRAGHWVGEISSGTIITTSADDAAESSAITRRAKAGEIETVDIHENSTDTLANQICGLALDLSEIQLKRAYSIVKRAYPYRNLKIELLSGVIKQLNDNRLIRFENDTISRKKKTWQYFYENLSMIPDEKRFEIFDIVSGRTIGALDEAFVVNFAKAGAVFIAKGEMWRVIEMIGEKSRIKVEPISDPQGEIPNWVGEEIPVPYEVAQEVGVIRKRILEKIISGNSTEKIIEDYRENYPADSEAATGILELIRNQVKANRTVPTDDIVVIEQDEKTIVINICGGHKVNETLGRVVTSLLAARFGASVAMEIDPYRIKLELPKMFGAYRVKELLLETSPDYIEPIIEMMLKNTILLKWKMVHVARKFGALSRDIDYDRISMRKLLDVFEHTPMYDEAVREIFHNKLDIEGAKTVLGKIHSGSIKLVIQPPSPIGEAGFLGGRELMAPERADSSIIMALKNRIMEDRVILFCVNCKKWKSSKMVKSVPETPECPLCSSRLIAALKPWEEEEIKIVKKPEKEKTEEEKKRTMRVYRNANLVLSQGKTAAIALASRGIGPETASRVIRKMREDEEEFYRDILIAERNYAKTKRFWDG</sequence>
<keyword evidence="3 12" id="KW-0378">Hydrolase</keyword>
<dbReference type="SUPFAM" id="SSF52540">
    <property type="entry name" value="P-loop containing nucleoside triphosphate hydrolases"/>
    <property type="match status" value="1"/>
</dbReference>
<evidence type="ECO:0000256" key="5">
    <source>
        <dbReference type="ARBA" id="ARBA00022840"/>
    </source>
</evidence>
<keyword evidence="7" id="KW-0234">DNA repair</keyword>
<dbReference type="EC" id="3.6.4.-" evidence="12"/>
<evidence type="ECO:0000259" key="11">
    <source>
        <dbReference type="PROSITE" id="PS51194"/>
    </source>
</evidence>
<dbReference type="InterPro" id="IPR017170">
    <property type="entry name" value="Lhr-like"/>
</dbReference>
<accession>A0A062V9P7</accession>
<proteinExistence type="inferred from homology"/>
<dbReference type="GO" id="GO:0005524">
    <property type="term" value="F:ATP binding"/>
    <property type="evidence" value="ECO:0007669"/>
    <property type="project" value="UniProtKB-KW"/>
</dbReference>
<dbReference type="GO" id="GO:0003677">
    <property type="term" value="F:DNA binding"/>
    <property type="evidence" value="ECO:0007669"/>
    <property type="project" value="UniProtKB-KW"/>
</dbReference>
<protein>
    <submittedName>
        <fullName evidence="12">Lhr-like helicase</fullName>
        <ecNumber evidence="12">3.6.4.-</ecNumber>
    </submittedName>
</protein>
<evidence type="ECO:0000259" key="10">
    <source>
        <dbReference type="PROSITE" id="PS51192"/>
    </source>
</evidence>
<evidence type="ECO:0000256" key="2">
    <source>
        <dbReference type="ARBA" id="ARBA00022763"/>
    </source>
</evidence>
<evidence type="ECO:0000256" key="7">
    <source>
        <dbReference type="ARBA" id="ARBA00023204"/>
    </source>
</evidence>
<evidence type="ECO:0000256" key="1">
    <source>
        <dbReference type="ARBA" id="ARBA00022741"/>
    </source>
</evidence>
<keyword evidence="4 12" id="KW-0347">Helicase</keyword>
<dbReference type="GO" id="GO:0140097">
    <property type="term" value="F:catalytic activity, acting on DNA"/>
    <property type="evidence" value="ECO:0007669"/>
    <property type="project" value="UniProtKB-ARBA"/>
</dbReference>
<dbReference type="SMART" id="SM00490">
    <property type="entry name" value="HELICc"/>
    <property type="match status" value="1"/>
</dbReference>
<dbReference type="InterPro" id="IPR045628">
    <property type="entry name" value="Lhr_WH_dom"/>
</dbReference>
<dbReference type="Pfam" id="PF19306">
    <property type="entry name" value="WHD_Lhr"/>
    <property type="match status" value="1"/>
</dbReference>
<evidence type="ECO:0000256" key="3">
    <source>
        <dbReference type="ARBA" id="ARBA00022801"/>
    </source>
</evidence>
<dbReference type="Pfam" id="PF08494">
    <property type="entry name" value="DEAD_assoc"/>
    <property type="match status" value="1"/>
</dbReference>
<dbReference type="PROSITE" id="PS51194">
    <property type="entry name" value="HELICASE_CTER"/>
    <property type="match status" value="1"/>
</dbReference>
<feature type="domain" description="Helicase ATP-binding" evidence="10">
    <location>
        <begin position="31"/>
        <end position="210"/>
    </location>
</feature>
<keyword evidence="5" id="KW-0067">ATP-binding</keyword>
<dbReference type="InterPro" id="IPR052511">
    <property type="entry name" value="ATP-dep_Helicase"/>
</dbReference>
<comment type="similarity">
    <text evidence="9">Belongs to the Lhr helicase family. Lhr-Core subfamily.</text>
</comment>
<evidence type="ECO:0000256" key="8">
    <source>
        <dbReference type="ARBA" id="ARBA00023235"/>
    </source>
</evidence>
<keyword evidence="2" id="KW-0227">DNA damage</keyword>
<dbReference type="InterPro" id="IPR002464">
    <property type="entry name" value="DNA/RNA_helicase_DEAH_CS"/>
</dbReference>